<keyword evidence="1" id="KW-1133">Transmembrane helix</keyword>
<sequence>MRRESWSVESTIGLLFTIIIAILALAIVSAIGLAAYAAMDTGPSQRIVQQVETTGDVRRLCIEARTGERVDAMSCDLIDPHTGGVAK</sequence>
<evidence type="ECO:0000313" key="3">
    <source>
        <dbReference type="Proteomes" id="UP000036802"/>
    </source>
</evidence>
<dbReference type="Proteomes" id="UP000036802">
    <property type="component" value="Unassembled WGS sequence"/>
</dbReference>
<evidence type="ECO:0000313" key="2">
    <source>
        <dbReference type="EMBL" id="KOA62670.1"/>
    </source>
</evidence>
<keyword evidence="1" id="KW-0472">Membrane</keyword>
<proteinExistence type="predicted"/>
<evidence type="ECO:0000256" key="1">
    <source>
        <dbReference type="SAM" id="Phobius"/>
    </source>
</evidence>
<gene>
    <name evidence="2" type="ORF">BBM1114_10635</name>
</gene>
<dbReference type="PATRIC" id="fig|1365964.3.peg.2153"/>
<comment type="caution">
    <text evidence="2">The sequence shown here is derived from an EMBL/GenBank/DDBJ whole genome shotgun (WGS) entry which is preliminary data.</text>
</comment>
<protein>
    <submittedName>
        <fullName evidence="2">Tight junction protein ZO-3</fullName>
    </submittedName>
</protein>
<keyword evidence="1" id="KW-0812">Transmembrane</keyword>
<accession>A0A0L7CSG3</accession>
<dbReference type="EMBL" id="AVQC01000025">
    <property type="protein sequence ID" value="KOA62670.1"/>
    <property type="molecule type" value="Genomic_DNA"/>
</dbReference>
<reference evidence="2 3" key="1">
    <citation type="journal article" date="2015" name="Int J Genomics">
        <title>Comparative Genomics Revealed Genetic Diversity and Species/Strain-Level Differences in Carbohydrate Metabolism of Three Probiotic Bifidobacterial Species.</title>
        <authorList>
            <person name="Odamaki T."/>
            <person name="Horigome A."/>
            <person name="Sugahara H."/>
            <person name="Hashikura N."/>
            <person name="Minami J."/>
            <person name="Xiao J.Z."/>
            <person name="Abe F."/>
        </authorList>
    </citation>
    <scope>NUCLEOTIDE SEQUENCE [LARGE SCALE GENOMIC DNA]</scope>
    <source>
        <strain evidence="2 3">MCC 1114</strain>
    </source>
</reference>
<feature type="transmembrane region" description="Helical" evidence="1">
    <location>
        <begin position="12"/>
        <end position="39"/>
    </location>
</feature>
<dbReference type="AlphaFoldDB" id="A0A0L7CSG3"/>
<name>A0A0L7CSG3_BIFBR</name>
<organism evidence="2 3">
    <name type="scientific">Bifidobacterium breve MCC 1114</name>
    <dbReference type="NCBI Taxonomy" id="1365964"/>
    <lineage>
        <taxon>Bacteria</taxon>
        <taxon>Bacillati</taxon>
        <taxon>Actinomycetota</taxon>
        <taxon>Actinomycetes</taxon>
        <taxon>Bifidobacteriales</taxon>
        <taxon>Bifidobacteriaceae</taxon>
        <taxon>Bifidobacterium</taxon>
    </lineage>
</organism>
<dbReference type="RefSeq" id="WP_008783692.1">
    <property type="nucleotide sequence ID" value="NZ_AVQC01000025.1"/>
</dbReference>